<dbReference type="EMBL" id="QQBB01000022">
    <property type="protein sequence ID" value="RDI50389.1"/>
    <property type="molecule type" value="Genomic_DNA"/>
</dbReference>
<evidence type="ECO:0000313" key="1">
    <source>
        <dbReference type="EMBL" id="RDI50389.1"/>
    </source>
</evidence>
<protein>
    <submittedName>
        <fullName evidence="1">Uncharacterized protein</fullName>
    </submittedName>
</protein>
<comment type="caution">
    <text evidence="1">The sequence shown here is derived from an EMBL/GenBank/DDBJ whole genome shotgun (WGS) entry which is preliminary data.</text>
</comment>
<organism evidence="1 2">
    <name type="scientific">Microvirga subterranea</name>
    <dbReference type="NCBI Taxonomy" id="186651"/>
    <lineage>
        <taxon>Bacteria</taxon>
        <taxon>Pseudomonadati</taxon>
        <taxon>Pseudomonadota</taxon>
        <taxon>Alphaproteobacteria</taxon>
        <taxon>Hyphomicrobiales</taxon>
        <taxon>Methylobacteriaceae</taxon>
        <taxon>Microvirga</taxon>
    </lineage>
</organism>
<gene>
    <name evidence="1" type="ORF">DES45_1225</name>
</gene>
<keyword evidence="2" id="KW-1185">Reference proteome</keyword>
<dbReference type="Proteomes" id="UP000254925">
    <property type="component" value="Unassembled WGS sequence"/>
</dbReference>
<dbReference type="AlphaFoldDB" id="A0A370H812"/>
<proteinExistence type="predicted"/>
<accession>A0A370H812</accession>
<reference evidence="1 2" key="1">
    <citation type="submission" date="2018-07" db="EMBL/GenBank/DDBJ databases">
        <title>Genomic Encyclopedia of Type Strains, Phase IV (KMG-IV): sequencing the most valuable type-strain genomes for metagenomic binning, comparative biology and taxonomic classification.</title>
        <authorList>
            <person name="Goeker M."/>
        </authorList>
    </citation>
    <scope>NUCLEOTIDE SEQUENCE [LARGE SCALE GENOMIC DNA]</scope>
    <source>
        <strain evidence="1 2">DSM 14364</strain>
    </source>
</reference>
<name>A0A370H812_9HYPH</name>
<evidence type="ECO:0000313" key="2">
    <source>
        <dbReference type="Proteomes" id="UP000254925"/>
    </source>
</evidence>
<sequence length="68" mass="7752">MPLLCSKIGLWSTSGYTIRISQTEFEWMAFITAPGKRPSITLGPDRDSVVAKACQWIEAQPRIEKQRR</sequence>